<dbReference type="CDD" id="cd00033">
    <property type="entry name" value="CCP"/>
    <property type="match status" value="2"/>
</dbReference>
<dbReference type="PANTHER" id="PTHR46393:SF7">
    <property type="entry name" value="COMPLEMENT C2"/>
    <property type="match status" value="1"/>
</dbReference>
<feature type="disulfide bond" evidence="6">
    <location>
        <begin position="31"/>
        <end position="58"/>
    </location>
</feature>
<keyword evidence="2" id="KW-0732">Signal</keyword>
<organism evidence="9 10">
    <name type="scientific">Branchiostoma belcheri</name>
    <name type="common">Amphioxus</name>
    <dbReference type="NCBI Taxonomy" id="7741"/>
    <lineage>
        <taxon>Eukaryota</taxon>
        <taxon>Metazoa</taxon>
        <taxon>Chordata</taxon>
        <taxon>Cephalochordata</taxon>
        <taxon>Leptocardii</taxon>
        <taxon>Amphioxiformes</taxon>
        <taxon>Branchiostomatidae</taxon>
        <taxon>Branchiostoma</taxon>
    </lineage>
</organism>
<evidence type="ECO:0000256" key="3">
    <source>
        <dbReference type="ARBA" id="ARBA00022737"/>
    </source>
</evidence>
<accession>A0A6P5A5C6</accession>
<keyword evidence="3" id="KW-0677">Repeat</keyword>
<evidence type="ECO:0000259" key="7">
    <source>
        <dbReference type="PROSITE" id="PS50041"/>
    </source>
</evidence>
<reference evidence="10" key="1">
    <citation type="submission" date="2025-08" db="UniProtKB">
        <authorList>
            <consortium name="RefSeq"/>
        </authorList>
    </citation>
    <scope>IDENTIFICATION</scope>
    <source>
        <tissue evidence="10">Gonad</tissue>
    </source>
</reference>
<keyword evidence="4 6" id="KW-1015">Disulfide bond</keyword>
<evidence type="ECO:0000256" key="2">
    <source>
        <dbReference type="ARBA" id="ARBA00022729"/>
    </source>
</evidence>
<dbReference type="Pfam" id="PF00059">
    <property type="entry name" value="Lectin_C"/>
    <property type="match status" value="1"/>
</dbReference>
<feature type="disulfide bond" evidence="6">
    <location>
        <begin position="86"/>
        <end position="113"/>
    </location>
</feature>
<evidence type="ECO:0000256" key="5">
    <source>
        <dbReference type="ARBA" id="ARBA00023180"/>
    </source>
</evidence>
<gene>
    <name evidence="10" type="primary">LOC109479455</name>
</gene>
<evidence type="ECO:0000313" key="9">
    <source>
        <dbReference type="Proteomes" id="UP000515135"/>
    </source>
</evidence>
<evidence type="ECO:0000259" key="8">
    <source>
        <dbReference type="PROSITE" id="PS50923"/>
    </source>
</evidence>
<protein>
    <submittedName>
        <fullName evidence="10">P-selectin-like</fullName>
    </submittedName>
</protein>
<dbReference type="KEGG" id="bbel:109479455"/>
<dbReference type="Proteomes" id="UP000515135">
    <property type="component" value="Unplaced"/>
</dbReference>
<evidence type="ECO:0000256" key="1">
    <source>
        <dbReference type="ARBA" id="ARBA00022659"/>
    </source>
</evidence>
<dbReference type="SMART" id="SM00032">
    <property type="entry name" value="CCP"/>
    <property type="match status" value="2"/>
</dbReference>
<evidence type="ECO:0000313" key="10">
    <source>
        <dbReference type="RefSeq" id="XP_019636981.1"/>
    </source>
</evidence>
<dbReference type="GeneID" id="109479455"/>
<keyword evidence="5" id="KW-0325">Glycoprotein</keyword>
<dbReference type="PROSITE" id="PS50041">
    <property type="entry name" value="C_TYPE_LECTIN_2"/>
    <property type="match status" value="1"/>
</dbReference>
<feature type="domain" description="C-type lectin" evidence="7">
    <location>
        <begin position="124"/>
        <end position="200"/>
    </location>
</feature>
<keyword evidence="9" id="KW-1185">Reference proteome</keyword>
<name>A0A6P5A5C6_BRABE</name>
<dbReference type="CDD" id="cd00037">
    <property type="entry name" value="CLECT"/>
    <property type="match status" value="1"/>
</dbReference>
<dbReference type="InterPro" id="IPR016187">
    <property type="entry name" value="CTDL_fold"/>
</dbReference>
<evidence type="ECO:0000256" key="4">
    <source>
        <dbReference type="ARBA" id="ARBA00023157"/>
    </source>
</evidence>
<dbReference type="Gene3D" id="3.10.100.10">
    <property type="entry name" value="Mannose-Binding Protein A, subunit A"/>
    <property type="match status" value="1"/>
</dbReference>
<dbReference type="InterPro" id="IPR016186">
    <property type="entry name" value="C-type_lectin-like/link_sf"/>
</dbReference>
<feature type="domain" description="Sushi" evidence="8">
    <location>
        <begin position="62"/>
        <end position="115"/>
    </location>
</feature>
<dbReference type="AlphaFoldDB" id="A0A6P5A5C6"/>
<dbReference type="Pfam" id="PF00084">
    <property type="entry name" value="Sushi"/>
    <property type="match status" value="2"/>
</dbReference>
<dbReference type="RefSeq" id="XP_019636981.1">
    <property type="nucleotide sequence ID" value="XM_019781422.1"/>
</dbReference>
<dbReference type="InterPro" id="IPR035976">
    <property type="entry name" value="Sushi/SCR/CCP_sf"/>
</dbReference>
<dbReference type="SUPFAM" id="SSF56436">
    <property type="entry name" value="C-type lectin-like"/>
    <property type="match status" value="1"/>
</dbReference>
<dbReference type="Gene3D" id="2.10.70.10">
    <property type="entry name" value="Complement Module, domain 1"/>
    <property type="match status" value="2"/>
</dbReference>
<dbReference type="PROSITE" id="PS50923">
    <property type="entry name" value="SUSHI"/>
    <property type="match status" value="2"/>
</dbReference>
<dbReference type="InterPro" id="IPR000436">
    <property type="entry name" value="Sushi_SCR_CCP_dom"/>
</dbReference>
<proteinExistence type="predicted"/>
<dbReference type="OrthoDB" id="6480633at2759"/>
<dbReference type="SUPFAM" id="SSF57535">
    <property type="entry name" value="Complement control module/SCR domain"/>
    <property type="match status" value="2"/>
</dbReference>
<sequence>MTTTLQCSELTPPAKGSMMTDSYRGEVYFGCDPGYKLVGDSPLTCQSDGTWSGRSPTCMKAAVCPMIRPPANVRYNGSAQVLSFFCEEGYTLVGASLLTCRSDGTWTGNPPTCRAKCPYGYQLLAQTCIKVSFYETKYAKALAACEKDGATLAMPKTKELDVALRNLIRKVGGSQDYWIGLVKCDGTWKWLDGSPLENYKVR</sequence>
<comment type="caution">
    <text evidence="6">Lacks conserved residue(s) required for the propagation of feature annotation.</text>
</comment>
<keyword evidence="1 6" id="KW-0768">Sushi</keyword>
<dbReference type="PANTHER" id="PTHR46393">
    <property type="entry name" value="SUSHI DOMAIN-CONTAINING PROTEIN"/>
    <property type="match status" value="1"/>
</dbReference>
<dbReference type="InterPro" id="IPR001304">
    <property type="entry name" value="C-type_lectin-like"/>
</dbReference>
<feature type="domain" description="Sushi" evidence="8">
    <location>
        <begin position="5"/>
        <end position="60"/>
    </location>
</feature>
<evidence type="ECO:0000256" key="6">
    <source>
        <dbReference type="PROSITE-ProRule" id="PRU00302"/>
    </source>
</evidence>